<protein>
    <submittedName>
        <fullName evidence="2">Zinc ribbon domain-containing protein</fullName>
    </submittedName>
</protein>
<reference evidence="2 3" key="1">
    <citation type="submission" date="2018-09" db="EMBL/GenBank/DDBJ databases">
        <title>Paenibacillus aracenensis nov. sp. isolated from a cave in southern Spain.</title>
        <authorList>
            <person name="Jurado V."/>
            <person name="Gutierrez-Patricio S."/>
            <person name="Gonzalez-Pimentel J.L."/>
            <person name="Miller A.Z."/>
            <person name="Laiz L."/>
            <person name="Saiz-Jimenez C."/>
        </authorList>
    </citation>
    <scope>NUCLEOTIDE SEQUENCE [LARGE SCALE GENOMIC DNA]</scope>
    <source>
        <strain evidence="2 3">DSM 22867</strain>
    </source>
</reference>
<keyword evidence="1" id="KW-0812">Transmembrane</keyword>
<accession>A0A3A1VHN3</accession>
<dbReference type="Proteomes" id="UP000266482">
    <property type="component" value="Unassembled WGS sequence"/>
</dbReference>
<keyword evidence="1" id="KW-0472">Membrane</keyword>
<gene>
    <name evidence="2" type="ORF">D3P08_02450</name>
</gene>
<dbReference type="AlphaFoldDB" id="A0A3A1VHN3"/>
<keyword evidence="3" id="KW-1185">Reference proteome</keyword>
<dbReference type="EMBL" id="QXQA01000001">
    <property type="protein sequence ID" value="RIX60438.1"/>
    <property type="molecule type" value="Genomic_DNA"/>
</dbReference>
<evidence type="ECO:0000256" key="1">
    <source>
        <dbReference type="SAM" id="Phobius"/>
    </source>
</evidence>
<comment type="caution">
    <text evidence="2">The sequence shown here is derived from an EMBL/GenBank/DDBJ whole genome shotgun (WGS) entry which is preliminary data.</text>
</comment>
<dbReference type="OrthoDB" id="1822804at2"/>
<evidence type="ECO:0000313" key="2">
    <source>
        <dbReference type="EMBL" id="RIX60438.1"/>
    </source>
</evidence>
<dbReference type="NCBIfam" id="NF038353">
    <property type="entry name" value="FxLYD_dom"/>
    <property type="match status" value="1"/>
</dbReference>
<dbReference type="InterPro" id="IPR047676">
    <property type="entry name" value="FxLYD_dom"/>
</dbReference>
<proteinExistence type="predicted"/>
<feature type="transmembrane region" description="Helical" evidence="1">
    <location>
        <begin position="71"/>
        <end position="92"/>
    </location>
</feature>
<name>A0A3A1VHN3_9BACL</name>
<dbReference type="RefSeq" id="WP_119597813.1">
    <property type="nucleotide sequence ID" value="NZ_QXQA01000001.1"/>
</dbReference>
<evidence type="ECO:0000313" key="3">
    <source>
        <dbReference type="Proteomes" id="UP000266482"/>
    </source>
</evidence>
<keyword evidence="1" id="KW-1133">Transmembrane helix</keyword>
<organism evidence="2 3">
    <name type="scientific">Paenibacillus nanensis</name>
    <dbReference type="NCBI Taxonomy" id="393251"/>
    <lineage>
        <taxon>Bacteria</taxon>
        <taxon>Bacillati</taxon>
        <taxon>Bacillota</taxon>
        <taxon>Bacilli</taxon>
        <taxon>Bacillales</taxon>
        <taxon>Paenibacillaceae</taxon>
        <taxon>Paenibacillus</taxon>
    </lineage>
</organism>
<sequence>MYCHQCVRSYADDAKYCSQCGRRLHSHKVLQQGDWTEADAEGAAAMELLPTNHYFAQAGSSPKTETPRTGWLLPAALVGASVATALSVYWYYGHEKQINEDVLQLQAEARTAALGGDFEQALELLSDASEARPEYAALSADMNIIQHAMQVRRLTEQVEVSLSTGMILDAEKGINELKSEFNGHKEPIYDKLKLRMDELNMNLTLQKLTSELETLTTVKEHGEMLNVVNGLIGEEAEALREQIKSAIVSMTEADVDALLAKKNYSGAEQKVNEGLAWLKDDASLIKLRERIQSERSQYEQQEQQRIEQAMQRAAEEDLINQTAAVEVVSTDQTLDEFGDLTVVGVLRNAATRPIYSVTVDFTVQSQDGEVLGKGTANATPNYIEPGEQMTFTATIYGIYDEECEIVVDNATWYLD</sequence>